<dbReference type="EMBL" id="BSTX01000001">
    <property type="protein sequence ID" value="GLZ76694.1"/>
    <property type="molecule type" value="Genomic_DNA"/>
</dbReference>
<dbReference type="GO" id="GO:0003824">
    <property type="term" value="F:catalytic activity"/>
    <property type="evidence" value="ECO:0007669"/>
    <property type="project" value="UniProtKB-ARBA"/>
</dbReference>
<reference evidence="2" key="1">
    <citation type="submission" date="2023-03" db="EMBL/GenBank/DDBJ databases">
        <title>Actinorhabdospora filicis NBRC 111898.</title>
        <authorList>
            <person name="Ichikawa N."/>
            <person name="Sato H."/>
            <person name="Tonouchi N."/>
        </authorList>
    </citation>
    <scope>NUCLEOTIDE SEQUENCE</scope>
    <source>
        <strain evidence="2">NBRC 111898</strain>
    </source>
</reference>
<organism evidence="2 3">
    <name type="scientific">Actinorhabdospora filicis</name>
    <dbReference type="NCBI Taxonomy" id="1785913"/>
    <lineage>
        <taxon>Bacteria</taxon>
        <taxon>Bacillati</taxon>
        <taxon>Actinomycetota</taxon>
        <taxon>Actinomycetes</taxon>
        <taxon>Micromonosporales</taxon>
        <taxon>Micromonosporaceae</taxon>
        <taxon>Actinorhabdospora</taxon>
    </lineage>
</organism>
<gene>
    <name evidence="2" type="ORF">Afil01_15010</name>
</gene>
<feature type="domain" description="AB hydrolase-1" evidence="1">
    <location>
        <begin position="8"/>
        <end position="224"/>
    </location>
</feature>
<evidence type="ECO:0000313" key="2">
    <source>
        <dbReference type="EMBL" id="GLZ76694.1"/>
    </source>
</evidence>
<name>A0A9W6SGG2_9ACTN</name>
<keyword evidence="3" id="KW-1185">Reference proteome</keyword>
<protein>
    <submittedName>
        <fullName evidence="2">Lysophospholipase</fullName>
    </submittedName>
</protein>
<sequence length="235" mass="24534">MDAATLPVVFVHGIRISGSVWGPVAAIVGRDRPVATPDLPGHGTHRDQKFNVDAAVQAVVDAIDDLGGKALVVGHSMGGYVSIATAAAHPDRVPGLVAMGCTATPKGLLLSAYRLAAKMASANARKADRFSTWAFKKTLPPEMAAAIVAGGLDSTSMPQVVDALSQLDPRAALETYPGPVTLVNGARDPFRAEEKGFLKACKRGELVILPKRTHISCLADSEVLAKITGQALNRL</sequence>
<dbReference type="InterPro" id="IPR000073">
    <property type="entry name" value="AB_hydrolase_1"/>
</dbReference>
<dbReference type="PANTHER" id="PTHR43798">
    <property type="entry name" value="MONOACYLGLYCEROL LIPASE"/>
    <property type="match status" value="1"/>
</dbReference>
<dbReference type="PRINTS" id="PR00111">
    <property type="entry name" value="ABHYDROLASE"/>
</dbReference>
<evidence type="ECO:0000259" key="1">
    <source>
        <dbReference type="Pfam" id="PF12697"/>
    </source>
</evidence>
<dbReference type="Proteomes" id="UP001165079">
    <property type="component" value="Unassembled WGS sequence"/>
</dbReference>
<dbReference type="InterPro" id="IPR029058">
    <property type="entry name" value="AB_hydrolase_fold"/>
</dbReference>
<comment type="caution">
    <text evidence="2">The sequence shown here is derived from an EMBL/GenBank/DDBJ whole genome shotgun (WGS) entry which is preliminary data.</text>
</comment>
<dbReference type="SUPFAM" id="SSF53474">
    <property type="entry name" value="alpha/beta-Hydrolases"/>
    <property type="match status" value="1"/>
</dbReference>
<evidence type="ECO:0000313" key="3">
    <source>
        <dbReference type="Proteomes" id="UP001165079"/>
    </source>
</evidence>
<dbReference type="AlphaFoldDB" id="A0A9W6SGG2"/>
<dbReference type="InterPro" id="IPR050266">
    <property type="entry name" value="AB_hydrolase_sf"/>
</dbReference>
<dbReference type="RefSeq" id="WP_285661858.1">
    <property type="nucleotide sequence ID" value="NZ_BSTX01000001.1"/>
</dbReference>
<dbReference type="Pfam" id="PF12697">
    <property type="entry name" value="Abhydrolase_6"/>
    <property type="match status" value="1"/>
</dbReference>
<accession>A0A9W6SGG2</accession>
<proteinExistence type="predicted"/>
<dbReference type="Gene3D" id="3.40.50.1820">
    <property type="entry name" value="alpha/beta hydrolase"/>
    <property type="match status" value="1"/>
</dbReference>